<sequence length="83" mass="9366">MLPFVLALGTYGCMGSVIMTLLLALVPVLVDFQLQCELGCASSEPVWQLVDGVIRKLLTWFLFLFYLFLLVHKCLVVVDSDNW</sequence>
<gene>
    <name evidence="2" type="ORF">MANES_05G165300</name>
</gene>
<feature type="transmembrane region" description="Helical" evidence="1">
    <location>
        <begin position="6"/>
        <end position="30"/>
    </location>
</feature>
<dbReference type="EMBL" id="CM004391">
    <property type="protein sequence ID" value="OAY50826.1"/>
    <property type="molecule type" value="Genomic_DNA"/>
</dbReference>
<keyword evidence="1" id="KW-0812">Transmembrane</keyword>
<feature type="transmembrane region" description="Helical" evidence="1">
    <location>
        <begin position="57"/>
        <end position="78"/>
    </location>
</feature>
<name>A0A2C9VYA8_MANES</name>
<proteinExistence type="predicted"/>
<dbReference type="AlphaFoldDB" id="A0A2C9VYA8"/>
<accession>A0A2C9VYA8</accession>
<reference evidence="2" key="1">
    <citation type="submission" date="2016-02" db="EMBL/GenBank/DDBJ databases">
        <title>WGS assembly of Manihot esculenta.</title>
        <authorList>
            <person name="Bredeson J.V."/>
            <person name="Prochnik S.E."/>
            <person name="Lyons J.B."/>
            <person name="Schmutz J."/>
            <person name="Grimwood J."/>
            <person name="Vrebalov J."/>
            <person name="Bart R.S."/>
            <person name="Amuge T."/>
            <person name="Ferguson M.E."/>
            <person name="Green R."/>
            <person name="Putnam N."/>
            <person name="Stites J."/>
            <person name="Rounsley S."/>
            <person name="Rokhsar D.S."/>
        </authorList>
    </citation>
    <scope>NUCLEOTIDE SEQUENCE [LARGE SCALE GENOMIC DNA]</scope>
    <source>
        <tissue evidence="2">Leaf</tissue>
    </source>
</reference>
<protein>
    <submittedName>
        <fullName evidence="2">Uncharacterized protein</fullName>
    </submittedName>
</protein>
<organism evidence="2">
    <name type="scientific">Manihot esculenta</name>
    <name type="common">Cassava</name>
    <name type="synonym">Jatropha manihot</name>
    <dbReference type="NCBI Taxonomy" id="3983"/>
    <lineage>
        <taxon>Eukaryota</taxon>
        <taxon>Viridiplantae</taxon>
        <taxon>Streptophyta</taxon>
        <taxon>Embryophyta</taxon>
        <taxon>Tracheophyta</taxon>
        <taxon>Spermatophyta</taxon>
        <taxon>Magnoliopsida</taxon>
        <taxon>eudicotyledons</taxon>
        <taxon>Gunneridae</taxon>
        <taxon>Pentapetalae</taxon>
        <taxon>rosids</taxon>
        <taxon>fabids</taxon>
        <taxon>Malpighiales</taxon>
        <taxon>Euphorbiaceae</taxon>
        <taxon>Crotonoideae</taxon>
        <taxon>Manihoteae</taxon>
        <taxon>Manihot</taxon>
    </lineage>
</organism>
<keyword evidence="1" id="KW-1133">Transmembrane helix</keyword>
<evidence type="ECO:0000256" key="1">
    <source>
        <dbReference type="SAM" id="Phobius"/>
    </source>
</evidence>
<evidence type="ECO:0000313" key="2">
    <source>
        <dbReference type="EMBL" id="OAY50826.1"/>
    </source>
</evidence>
<keyword evidence="1" id="KW-0472">Membrane</keyword>